<comment type="caution">
    <text evidence="1">The sequence shown here is derived from an EMBL/GenBank/DDBJ whole genome shotgun (WGS) entry which is preliminary data.</text>
</comment>
<sequence length="354" mass="37174">MSSANSNTRVVLRNYALEGTHSAECFIVDSSQPIPDGSSLADGQVLVQVSALSVDPHQRLFISAPKETIASTSSTKSAFLYPLGQPIFGIGVGTVVASNSTAFAIGDQVRSEGMPWQAYAVLADSQLIKLPTSDVDLSSHVGVFGMAAFTAYIGVVSAGKPKAGETILISAASGAVGQVAVQLAKARGLRVVGIAGSDDKIEHVKSLGADAVINYKTCGRDLAAAIAKAAPEGIDIYYDNVGGEILDAALLNLNTFARVVACGSMSTYGAEQSKMHGIVNMPSIIVKQVTIQGIYYLPHYGTQRETDFLQEMTQLVEQGKITFKVDERIGLESAPQALADLFTGKNFGKLIVKA</sequence>
<accession>A0ACC1M2J2</accession>
<evidence type="ECO:0000313" key="1">
    <source>
        <dbReference type="EMBL" id="KAJ2894031.1"/>
    </source>
</evidence>
<dbReference type="EMBL" id="JANBVB010000464">
    <property type="protein sequence ID" value="KAJ2894031.1"/>
    <property type="molecule type" value="Genomic_DNA"/>
</dbReference>
<dbReference type="Proteomes" id="UP001139981">
    <property type="component" value="Unassembled WGS sequence"/>
</dbReference>
<evidence type="ECO:0000313" key="2">
    <source>
        <dbReference type="Proteomes" id="UP001139981"/>
    </source>
</evidence>
<name>A0ACC1M2J2_9FUNG</name>
<protein>
    <submittedName>
        <fullName evidence="1">Uncharacterized protein</fullName>
    </submittedName>
</protein>
<reference evidence="1" key="1">
    <citation type="submission" date="2022-07" db="EMBL/GenBank/DDBJ databases">
        <title>Phylogenomic reconstructions and comparative analyses of Kickxellomycotina fungi.</title>
        <authorList>
            <person name="Reynolds N.K."/>
            <person name="Stajich J.E."/>
            <person name="Barry K."/>
            <person name="Grigoriev I.V."/>
            <person name="Crous P."/>
            <person name="Smith M.E."/>
        </authorList>
    </citation>
    <scope>NUCLEOTIDE SEQUENCE</scope>
    <source>
        <strain evidence="1">CBS 190363</strain>
    </source>
</reference>
<keyword evidence="2" id="KW-1185">Reference proteome</keyword>
<proteinExistence type="predicted"/>
<organism evidence="1 2">
    <name type="scientific">Coemansia aciculifera</name>
    <dbReference type="NCBI Taxonomy" id="417176"/>
    <lineage>
        <taxon>Eukaryota</taxon>
        <taxon>Fungi</taxon>
        <taxon>Fungi incertae sedis</taxon>
        <taxon>Zoopagomycota</taxon>
        <taxon>Kickxellomycotina</taxon>
        <taxon>Kickxellomycetes</taxon>
        <taxon>Kickxellales</taxon>
        <taxon>Kickxellaceae</taxon>
        <taxon>Coemansia</taxon>
    </lineage>
</organism>
<gene>
    <name evidence="1" type="ORF">IWW38_002700</name>
</gene>